<feature type="region of interest" description="Disordered" evidence="1">
    <location>
        <begin position="114"/>
        <end position="231"/>
    </location>
</feature>
<dbReference type="Pfam" id="PF15087">
    <property type="entry name" value="DUF4551"/>
    <property type="match status" value="1"/>
</dbReference>
<feature type="compositionally biased region" description="Basic and acidic residues" evidence="1">
    <location>
        <begin position="161"/>
        <end position="170"/>
    </location>
</feature>
<feature type="compositionally biased region" description="Polar residues" evidence="1">
    <location>
        <begin position="114"/>
        <end position="134"/>
    </location>
</feature>
<name>A0AAE1TQR0_9EUCA</name>
<dbReference type="AlphaFoldDB" id="A0AAE1TQR0"/>
<evidence type="ECO:0000313" key="2">
    <source>
        <dbReference type="EMBL" id="KAK4291980.1"/>
    </source>
</evidence>
<dbReference type="EMBL" id="JAWZYT010004984">
    <property type="protein sequence ID" value="KAK4291980.1"/>
    <property type="molecule type" value="Genomic_DNA"/>
</dbReference>
<keyword evidence="3" id="KW-1185">Reference proteome</keyword>
<accession>A0AAE1TQR0</accession>
<proteinExistence type="predicted"/>
<evidence type="ECO:0000313" key="3">
    <source>
        <dbReference type="Proteomes" id="UP001292094"/>
    </source>
</evidence>
<evidence type="ECO:0000256" key="1">
    <source>
        <dbReference type="SAM" id="MobiDB-lite"/>
    </source>
</evidence>
<dbReference type="PANTHER" id="PTHR35354:SF1">
    <property type="entry name" value="RGD1561648"/>
    <property type="match status" value="1"/>
</dbReference>
<feature type="region of interest" description="Disordered" evidence="1">
    <location>
        <begin position="339"/>
        <end position="362"/>
    </location>
</feature>
<dbReference type="PANTHER" id="PTHR35354">
    <property type="entry name" value="RGD1561648"/>
    <property type="match status" value="1"/>
</dbReference>
<dbReference type="InterPro" id="IPR027878">
    <property type="entry name" value="DUF4551"/>
</dbReference>
<feature type="compositionally biased region" description="Low complexity" evidence="1">
    <location>
        <begin position="182"/>
        <end position="194"/>
    </location>
</feature>
<feature type="compositionally biased region" description="Polar residues" evidence="1">
    <location>
        <begin position="201"/>
        <end position="214"/>
    </location>
</feature>
<sequence length="512" mass="58818">MNEKQRNINLEYFLKKNFQPNLYKSIRWYESVVVRLGNNNNNNSSSSSSSSLSNKHVVVTEDDIYLTDIHPKTLTHLLHTSQLSHVELVHDIPEFLCLGVREKTTHIHLRYNKQQQHRTSGYSLQPLQHTSSTCIEEEEGDEIDTSKQQQQQQQQQLVSSHTHESAKSAERGSVIVSNNSHTTTTTTTTKTTTKLSERSHSTPLLSRDGNNSSLQQQQQQQHHYHRGGGVGSPEGCHRHYCGHGDTTCHHKQQQQQQLTNLRERTHTPVIAELISRMSEVHMNRCGTPDGLHKNRGTRSLSALDSYYYTSSSTSSSSSNTHRHTPLNLHLPIRSKSVLDKPSTFQQQQQQDTRLRGNVSINDTTDGSEKEIHIYTLSTSTLLFHLLHSLWVASCLVRTQEPIIKSENSEVNSEDNLTRMINDVVMMVTDDSDDGVVGVSMDVQVSSLLNLHHAVLKYPSMRRMIWKDVGRFRHPEILHKVHEQQQQQRRQQQRQQQQLWRTSFKCDRINLKY</sequence>
<reference evidence="2" key="1">
    <citation type="submission" date="2023-11" db="EMBL/GenBank/DDBJ databases">
        <title>Genome assemblies of two species of porcelain crab, Petrolisthes cinctipes and Petrolisthes manimaculis (Anomura: Porcellanidae).</title>
        <authorList>
            <person name="Angst P."/>
        </authorList>
    </citation>
    <scope>NUCLEOTIDE SEQUENCE</scope>
    <source>
        <strain evidence="2">PB745_02</strain>
        <tissue evidence="2">Gill</tissue>
    </source>
</reference>
<comment type="caution">
    <text evidence="2">The sequence shown here is derived from an EMBL/GenBank/DDBJ whole genome shotgun (WGS) entry which is preliminary data.</text>
</comment>
<protein>
    <submittedName>
        <fullName evidence="2">Uncharacterized protein</fullName>
    </submittedName>
</protein>
<dbReference type="Proteomes" id="UP001292094">
    <property type="component" value="Unassembled WGS sequence"/>
</dbReference>
<gene>
    <name evidence="2" type="ORF">Pmani_035221</name>
</gene>
<organism evidence="2 3">
    <name type="scientific">Petrolisthes manimaculis</name>
    <dbReference type="NCBI Taxonomy" id="1843537"/>
    <lineage>
        <taxon>Eukaryota</taxon>
        <taxon>Metazoa</taxon>
        <taxon>Ecdysozoa</taxon>
        <taxon>Arthropoda</taxon>
        <taxon>Crustacea</taxon>
        <taxon>Multicrustacea</taxon>
        <taxon>Malacostraca</taxon>
        <taxon>Eumalacostraca</taxon>
        <taxon>Eucarida</taxon>
        <taxon>Decapoda</taxon>
        <taxon>Pleocyemata</taxon>
        <taxon>Anomura</taxon>
        <taxon>Galatheoidea</taxon>
        <taxon>Porcellanidae</taxon>
        <taxon>Petrolisthes</taxon>
    </lineage>
</organism>